<dbReference type="InterPro" id="IPR017853">
    <property type="entry name" value="GH"/>
</dbReference>
<evidence type="ECO:0000256" key="1">
    <source>
        <dbReference type="SAM" id="MobiDB-lite"/>
    </source>
</evidence>
<evidence type="ECO:0000313" key="4">
    <source>
        <dbReference type="Proteomes" id="UP000242317"/>
    </source>
</evidence>
<feature type="region of interest" description="Disordered" evidence="1">
    <location>
        <begin position="26"/>
        <end position="46"/>
    </location>
</feature>
<protein>
    <recommendedName>
        <fullName evidence="5">DUF3142 domain-containing protein</fullName>
    </recommendedName>
</protein>
<gene>
    <name evidence="3" type="ORF">SAMN05421749_101414</name>
</gene>
<dbReference type="RefSeq" id="WP_244515931.1">
    <property type="nucleotide sequence ID" value="NZ_FMYK01000001.1"/>
</dbReference>
<dbReference type="PROSITE" id="PS51257">
    <property type="entry name" value="PROKAR_LIPOPROTEIN"/>
    <property type="match status" value="1"/>
</dbReference>
<reference evidence="4" key="1">
    <citation type="submission" date="2016-09" db="EMBL/GenBank/DDBJ databases">
        <authorList>
            <person name="Varghese N."/>
            <person name="Submissions S."/>
        </authorList>
    </citation>
    <scope>NUCLEOTIDE SEQUENCE [LARGE SCALE GENOMIC DNA]</scope>
    <source>
        <strain evidence="4">ANC 3699</strain>
    </source>
</reference>
<dbReference type="InterPro" id="IPR021488">
    <property type="entry name" value="DUF3142"/>
</dbReference>
<dbReference type="Gene3D" id="3.20.20.80">
    <property type="entry name" value="Glycosidases"/>
    <property type="match status" value="1"/>
</dbReference>
<dbReference type="Proteomes" id="UP000242317">
    <property type="component" value="Unassembled WGS sequence"/>
</dbReference>
<name>A0A1G6GU19_9GAMM</name>
<evidence type="ECO:0000256" key="2">
    <source>
        <dbReference type="SAM" id="SignalP"/>
    </source>
</evidence>
<feature type="chain" id="PRO_5017255584" description="DUF3142 domain-containing protein" evidence="2">
    <location>
        <begin position="22"/>
        <end position="263"/>
    </location>
</feature>
<dbReference type="Pfam" id="PF11340">
    <property type="entry name" value="DUF3142"/>
    <property type="match status" value="1"/>
</dbReference>
<accession>A0A1G6GU19</accession>
<evidence type="ECO:0008006" key="5">
    <source>
        <dbReference type="Google" id="ProtNLM"/>
    </source>
</evidence>
<feature type="compositionally biased region" description="Polar residues" evidence="1">
    <location>
        <begin position="29"/>
        <end position="46"/>
    </location>
</feature>
<proteinExistence type="predicted"/>
<keyword evidence="2" id="KW-0732">Signal</keyword>
<dbReference type="EMBL" id="FMYK01000001">
    <property type="protein sequence ID" value="SDB85413.1"/>
    <property type="molecule type" value="Genomic_DNA"/>
</dbReference>
<feature type="signal peptide" evidence="2">
    <location>
        <begin position="1"/>
        <end position="21"/>
    </location>
</feature>
<dbReference type="SUPFAM" id="SSF51445">
    <property type="entry name" value="(Trans)glycosidases"/>
    <property type="match status" value="1"/>
</dbReference>
<organism evidence="3 4">
    <name type="scientific">Acinetobacter marinus</name>
    <dbReference type="NCBI Taxonomy" id="281375"/>
    <lineage>
        <taxon>Bacteria</taxon>
        <taxon>Pseudomonadati</taxon>
        <taxon>Pseudomonadota</taxon>
        <taxon>Gammaproteobacteria</taxon>
        <taxon>Moraxellales</taxon>
        <taxon>Moraxellaceae</taxon>
        <taxon>Acinetobacter</taxon>
    </lineage>
</organism>
<sequence length="263" mass="30344">MPRKPLYTALASMIMLCGCTAENDAPPHVQSQHTAESAQNNKQNSTGMINPAHYQEFWLWGNIAHRTYLDQAKQLYILQGEVALLANENSQIDVQGMSPRQLDQPIWIVFRSTHINWTTDDIQHILRNLELWKKRGNQVVGLQVDFDSGSKNLYHYASFLKQLRQQLPAEYRLSITGLLDWVNYQSPQTIDLLNQSIDEVVLQTYQQRHSIANSHAYLPQLKRLKVPFKIGLVEHGQMPNLQGIEQSAYFRGYIIFLLPEYNP</sequence>
<keyword evidence="4" id="KW-1185">Reference proteome</keyword>
<evidence type="ECO:0000313" key="3">
    <source>
        <dbReference type="EMBL" id="SDB85413.1"/>
    </source>
</evidence>
<dbReference type="AlphaFoldDB" id="A0A1G6GU19"/>